<accession>A0A0H5QUK4</accession>
<organism evidence="1">
    <name type="scientific">Spongospora subterranea</name>
    <dbReference type="NCBI Taxonomy" id="70186"/>
    <lineage>
        <taxon>Eukaryota</taxon>
        <taxon>Sar</taxon>
        <taxon>Rhizaria</taxon>
        <taxon>Endomyxa</taxon>
        <taxon>Phytomyxea</taxon>
        <taxon>Plasmodiophorida</taxon>
        <taxon>Plasmodiophoridae</taxon>
        <taxon>Spongospora</taxon>
    </lineage>
</organism>
<sequence>MILDVRATWPGMRSICNKKAFHGLGIFVMQGTHESTTARQDEFAFIFLQKIANDLDSTKRKGCLLSTTNSTKDLAVPPSFHHPSPEDPPHYQLHPEYLGWNLLFCHFA</sequence>
<dbReference type="AlphaFoldDB" id="A0A0H5QUK4"/>
<dbReference type="EMBL" id="HACM01004975">
    <property type="protein sequence ID" value="CRZ05417.1"/>
    <property type="molecule type" value="Transcribed_RNA"/>
</dbReference>
<reference evidence="1" key="1">
    <citation type="submission" date="2015-04" db="EMBL/GenBank/DDBJ databases">
        <title>The genome sequence of the plant pathogenic Rhizarian Plasmodiophora brassicae reveals insights in its biotrophic life cycle and the origin of chitin synthesis.</title>
        <authorList>
            <person name="Schwelm A."/>
            <person name="Fogelqvist J."/>
            <person name="Knaust A."/>
            <person name="Julke S."/>
            <person name="Lilja T."/>
            <person name="Dhandapani V."/>
            <person name="Bonilla-Rosso G."/>
            <person name="Karlsson M."/>
            <person name="Shevchenko A."/>
            <person name="Choi S.R."/>
            <person name="Kim H.G."/>
            <person name="Park J.Y."/>
            <person name="Lim Y.P."/>
            <person name="Ludwig-Muller J."/>
            <person name="Dixelius C."/>
        </authorList>
    </citation>
    <scope>NUCLEOTIDE SEQUENCE</scope>
    <source>
        <tissue evidence="1">Potato root galls</tissue>
    </source>
</reference>
<protein>
    <submittedName>
        <fullName evidence="1">Uncharacterized protein</fullName>
    </submittedName>
</protein>
<name>A0A0H5QUK4_9EUKA</name>
<proteinExistence type="predicted"/>
<evidence type="ECO:0000313" key="1">
    <source>
        <dbReference type="EMBL" id="CRZ05417.1"/>
    </source>
</evidence>